<dbReference type="AlphaFoldDB" id="E6UAY8"/>
<gene>
    <name evidence="2" type="ordered locus">Rumal_2042</name>
</gene>
<dbReference type="Pfam" id="PF06912">
    <property type="entry name" value="DUF1275"/>
    <property type="match status" value="1"/>
</dbReference>
<evidence type="ECO:0000313" key="2">
    <source>
        <dbReference type="EMBL" id="ADU22534.1"/>
    </source>
</evidence>
<organism evidence="2 3">
    <name type="scientific">Ruminococcus albus (strain ATCC 27210 / DSM 20455 / JCM 14654 / NCDO 2250 / 7)</name>
    <dbReference type="NCBI Taxonomy" id="697329"/>
    <lineage>
        <taxon>Bacteria</taxon>
        <taxon>Bacillati</taxon>
        <taxon>Bacillota</taxon>
        <taxon>Clostridia</taxon>
        <taxon>Eubacteriales</taxon>
        <taxon>Oscillospiraceae</taxon>
        <taxon>Ruminococcus</taxon>
    </lineage>
</organism>
<evidence type="ECO:0000256" key="1">
    <source>
        <dbReference type="SAM" id="Phobius"/>
    </source>
</evidence>
<feature type="transmembrane region" description="Helical" evidence="1">
    <location>
        <begin position="56"/>
        <end position="79"/>
    </location>
</feature>
<name>E6UAY8_RUMA7</name>
<sequence>MSKTRHAAENFKVGALLTLVGGYLDTYTYISRGGVFANAQTGNIVLMGLKLTECEFGAAVHYLIPIISFVVGVLAVELIKSKFNDDPKVHWHQITLLLEMFIIAVVGFIPESHNNIANVLVSLTCAMQVEGFRRLNGNAYATTMCTGNLRSGSESLFAYLKSRDVSQRKKAREYFSIICIFIVGAVIGNVLTGFIGIKAVLICLIGHAGALFILRTYRTPNDKTAD</sequence>
<evidence type="ECO:0000313" key="3">
    <source>
        <dbReference type="Proteomes" id="UP000006919"/>
    </source>
</evidence>
<keyword evidence="1" id="KW-1133">Transmembrane helix</keyword>
<protein>
    <recommendedName>
        <fullName evidence="4">DUF1275 domain-containing protein</fullName>
    </recommendedName>
</protein>
<dbReference type="InterPro" id="IPR010699">
    <property type="entry name" value="DUF1275"/>
</dbReference>
<reference evidence="2 3" key="1">
    <citation type="journal article" date="2011" name="J. Bacteriol.">
        <title>Complete genome of the cellulolytic ruminal bacterium Ruminococcus albus 7.</title>
        <authorList>
            <person name="Suen G."/>
            <person name="Stevenson D.M."/>
            <person name="Bruce D.C."/>
            <person name="Chertkov O."/>
            <person name="Copeland A."/>
            <person name="Cheng J.F."/>
            <person name="Detter C."/>
            <person name="Detter J.C."/>
            <person name="Goodwin L.A."/>
            <person name="Han C.S."/>
            <person name="Hauser L.J."/>
            <person name="Ivanova N.N."/>
            <person name="Kyrpides N.C."/>
            <person name="Land M.L."/>
            <person name="Lapidus A."/>
            <person name="Lucas S."/>
            <person name="Ovchinnikova G."/>
            <person name="Pitluck S."/>
            <person name="Tapia R."/>
            <person name="Woyke T."/>
            <person name="Boyum J."/>
            <person name="Mead D."/>
            <person name="Weimer P.J."/>
        </authorList>
    </citation>
    <scope>NUCLEOTIDE SEQUENCE [LARGE SCALE GENOMIC DNA]</scope>
    <source>
        <strain evidence="3">ATCC 27210 / DSM 20455 / JCM 14654 / NCDO 2250 / 7</strain>
    </source>
</reference>
<proteinExistence type="predicted"/>
<keyword evidence="1" id="KW-0812">Transmembrane</keyword>
<feature type="transmembrane region" description="Helical" evidence="1">
    <location>
        <begin position="91"/>
        <end position="109"/>
    </location>
</feature>
<dbReference type="PANTHER" id="PTHR37314">
    <property type="entry name" value="SLR0142 PROTEIN"/>
    <property type="match status" value="1"/>
</dbReference>
<feature type="transmembrane region" description="Helical" evidence="1">
    <location>
        <begin position="194"/>
        <end position="214"/>
    </location>
</feature>
<dbReference type="STRING" id="697329.Rumal_2042"/>
<dbReference type="Proteomes" id="UP000006919">
    <property type="component" value="Chromosome"/>
</dbReference>
<dbReference type="OrthoDB" id="7057004at2"/>
<dbReference type="EMBL" id="CP002403">
    <property type="protein sequence ID" value="ADU22534.1"/>
    <property type="molecule type" value="Genomic_DNA"/>
</dbReference>
<dbReference type="HOGENOM" id="CLU_079303_0_0_9"/>
<keyword evidence="1" id="KW-0472">Membrane</keyword>
<dbReference type="eggNOG" id="COG3619">
    <property type="taxonomic scope" value="Bacteria"/>
</dbReference>
<accession>E6UAY8</accession>
<dbReference type="PANTHER" id="PTHR37314:SF4">
    <property type="entry name" value="UPF0700 TRANSMEMBRANE PROTEIN YOAK"/>
    <property type="match status" value="1"/>
</dbReference>
<evidence type="ECO:0008006" key="4">
    <source>
        <dbReference type="Google" id="ProtNLM"/>
    </source>
</evidence>
<dbReference type="RefSeq" id="WP_013498694.1">
    <property type="nucleotide sequence ID" value="NC_014833.1"/>
</dbReference>
<dbReference type="KEGG" id="ral:Rumal_2042"/>
<feature type="transmembrane region" description="Helical" evidence="1">
    <location>
        <begin position="171"/>
        <end position="188"/>
    </location>
</feature>